<organism evidence="2 3">
    <name type="scientific">Trichinella nativa</name>
    <dbReference type="NCBI Taxonomy" id="6335"/>
    <lineage>
        <taxon>Eukaryota</taxon>
        <taxon>Metazoa</taxon>
        <taxon>Ecdysozoa</taxon>
        <taxon>Nematoda</taxon>
        <taxon>Enoplea</taxon>
        <taxon>Dorylaimia</taxon>
        <taxon>Trichinellida</taxon>
        <taxon>Trichinellidae</taxon>
        <taxon>Trichinella</taxon>
    </lineage>
</organism>
<keyword evidence="1" id="KW-0472">Membrane</keyword>
<accession>A0A0V1KJY4</accession>
<protein>
    <submittedName>
        <fullName evidence="2">Uncharacterized protein</fullName>
    </submittedName>
</protein>
<evidence type="ECO:0000313" key="2">
    <source>
        <dbReference type="EMBL" id="KRZ47588.1"/>
    </source>
</evidence>
<sequence length="113" mass="12805">LNMNKLSDSYFSESVEQQFISILSQSEYEGKWMRLIRKNVASNPDVQGNCSCFGLVWYSVPMLFTGILGFQKTKVGKKNKKKMILIFHTADILLYKPAPPGYTAPFLSVDQST</sequence>
<proteinExistence type="predicted"/>
<dbReference type="Proteomes" id="UP000054721">
    <property type="component" value="Unassembled WGS sequence"/>
</dbReference>
<dbReference type="EMBL" id="JYDW01000670">
    <property type="protein sequence ID" value="KRZ47588.1"/>
    <property type="molecule type" value="Genomic_DNA"/>
</dbReference>
<keyword evidence="3" id="KW-1185">Reference proteome</keyword>
<reference evidence="2 3" key="1">
    <citation type="submission" date="2015-05" db="EMBL/GenBank/DDBJ databases">
        <title>Evolution of Trichinella species and genotypes.</title>
        <authorList>
            <person name="Korhonen P.K."/>
            <person name="Edoardo P."/>
            <person name="Giuseppe L.R."/>
            <person name="Gasser R.B."/>
        </authorList>
    </citation>
    <scope>NUCLEOTIDE SEQUENCE [LARGE SCALE GENOMIC DNA]</scope>
    <source>
        <strain evidence="2">ISS10</strain>
    </source>
</reference>
<keyword evidence="1" id="KW-0812">Transmembrane</keyword>
<evidence type="ECO:0000313" key="3">
    <source>
        <dbReference type="Proteomes" id="UP000054721"/>
    </source>
</evidence>
<gene>
    <name evidence="2" type="ORF">T02_4422</name>
</gene>
<comment type="caution">
    <text evidence="2">The sequence shown here is derived from an EMBL/GenBank/DDBJ whole genome shotgun (WGS) entry which is preliminary data.</text>
</comment>
<dbReference type="AlphaFoldDB" id="A0A0V1KJY4"/>
<evidence type="ECO:0000256" key="1">
    <source>
        <dbReference type="SAM" id="Phobius"/>
    </source>
</evidence>
<feature type="non-terminal residue" evidence="2">
    <location>
        <position position="1"/>
    </location>
</feature>
<name>A0A0V1KJY4_9BILA</name>
<dbReference type="OrthoDB" id="5920087at2759"/>
<feature type="transmembrane region" description="Helical" evidence="1">
    <location>
        <begin position="55"/>
        <end position="73"/>
    </location>
</feature>
<keyword evidence="1" id="KW-1133">Transmembrane helix</keyword>